<reference evidence="1" key="1">
    <citation type="submission" date="2014-11" db="EMBL/GenBank/DDBJ databases">
        <authorList>
            <person name="Amaro Gonzalez C."/>
        </authorList>
    </citation>
    <scope>NUCLEOTIDE SEQUENCE</scope>
</reference>
<name>A0A0E9RL87_ANGAN</name>
<protein>
    <submittedName>
        <fullName evidence="1">Uncharacterized protein</fullName>
    </submittedName>
</protein>
<proteinExistence type="predicted"/>
<reference evidence="1" key="2">
    <citation type="journal article" date="2015" name="Fish Shellfish Immunol.">
        <title>Early steps in the European eel (Anguilla anguilla)-Vibrio vulnificus interaction in the gills: Role of the RtxA13 toxin.</title>
        <authorList>
            <person name="Callol A."/>
            <person name="Pajuelo D."/>
            <person name="Ebbesson L."/>
            <person name="Teles M."/>
            <person name="MacKenzie S."/>
            <person name="Amaro C."/>
        </authorList>
    </citation>
    <scope>NUCLEOTIDE SEQUENCE</scope>
</reference>
<organism evidence="1">
    <name type="scientific">Anguilla anguilla</name>
    <name type="common">European freshwater eel</name>
    <name type="synonym">Muraena anguilla</name>
    <dbReference type="NCBI Taxonomy" id="7936"/>
    <lineage>
        <taxon>Eukaryota</taxon>
        <taxon>Metazoa</taxon>
        <taxon>Chordata</taxon>
        <taxon>Craniata</taxon>
        <taxon>Vertebrata</taxon>
        <taxon>Euteleostomi</taxon>
        <taxon>Actinopterygii</taxon>
        <taxon>Neopterygii</taxon>
        <taxon>Teleostei</taxon>
        <taxon>Anguilliformes</taxon>
        <taxon>Anguillidae</taxon>
        <taxon>Anguilla</taxon>
    </lineage>
</organism>
<dbReference type="EMBL" id="GBXM01078728">
    <property type="protein sequence ID" value="JAH29849.1"/>
    <property type="molecule type" value="Transcribed_RNA"/>
</dbReference>
<accession>A0A0E9RL87</accession>
<dbReference type="AlphaFoldDB" id="A0A0E9RL87"/>
<evidence type="ECO:0000313" key="1">
    <source>
        <dbReference type="EMBL" id="JAH29849.1"/>
    </source>
</evidence>
<sequence length="34" mass="4064">MYTHTHIHTYAHTQTHTTNMQFLINTLRISHLLS</sequence>